<dbReference type="PANTHER" id="PTHR46777:SF5">
    <property type="entry name" value="WUSCHEL-RELATED HOMEOBOX 13"/>
    <property type="match status" value="1"/>
</dbReference>
<organism evidence="1 2">
    <name type="scientific">Eruca vesicaria subsp. sativa</name>
    <name type="common">Garden rocket</name>
    <name type="synonym">Eruca sativa</name>
    <dbReference type="NCBI Taxonomy" id="29727"/>
    <lineage>
        <taxon>Eukaryota</taxon>
        <taxon>Viridiplantae</taxon>
        <taxon>Streptophyta</taxon>
        <taxon>Embryophyta</taxon>
        <taxon>Tracheophyta</taxon>
        <taxon>Spermatophyta</taxon>
        <taxon>Magnoliopsida</taxon>
        <taxon>eudicotyledons</taxon>
        <taxon>Gunneridae</taxon>
        <taxon>Pentapetalae</taxon>
        <taxon>rosids</taxon>
        <taxon>malvids</taxon>
        <taxon>Brassicales</taxon>
        <taxon>Brassicaceae</taxon>
        <taxon>Brassiceae</taxon>
        <taxon>Eruca</taxon>
    </lineage>
</organism>
<sequence>MSLFTSFLSCFVPKSSSKISSVEGSIAKSLSSEKPKSKFESLRAPIIRRRDEVQIKEMMEWDNQQQLNNHHSSNLQGIDVNRGGMYVKVITDEQLETLRKQIAIYATICKGLVEMHKTLTSQQDLAGL</sequence>
<dbReference type="PANTHER" id="PTHR46777">
    <property type="entry name" value="WUSCHEL-RELATED HOMEOBOX 13"/>
    <property type="match status" value="1"/>
</dbReference>
<reference evidence="1 2" key="1">
    <citation type="submission" date="2022-03" db="EMBL/GenBank/DDBJ databases">
        <authorList>
            <person name="Macdonald S."/>
            <person name="Ahmed S."/>
            <person name="Newling K."/>
        </authorList>
    </citation>
    <scope>NUCLEOTIDE SEQUENCE [LARGE SCALE GENOMIC DNA]</scope>
</reference>
<accession>A0ABC8IPA5</accession>
<dbReference type="InterPro" id="IPR044559">
    <property type="entry name" value="WOX13-like"/>
</dbReference>
<proteinExistence type="predicted"/>
<evidence type="ECO:0000313" key="2">
    <source>
        <dbReference type="Proteomes" id="UP001642260"/>
    </source>
</evidence>
<evidence type="ECO:0000313" key="1">
    <source>
        <dbReference type="EMBL" id="CAH8286431.1"/>
    </source>
</evidence>
<comment type="caution">
    <text evidence="1">The sequence shown here is derived from an EMBL/GenBank/DDBJ whole genome shotgun (WGS) entry which is preliminary data.</text>
</comment>
<dbReference type="AlphaFoldDB" id="A0ABC8IPA5"/>
<name>A0ABC8IPA5_ERUVS</name>
<protein>
    <submittedName>
        <fullName evidence="1">Uncharacterized protein</fullName>
    </submittedName>
</protein>
<gene>
    <name evidence="1" type="ORF">ERUC_LOCUS1032</name>
</gene>
<dbReference type="Proteomes" id="UP001642260">
    <property type="component" value="Unassembled WGS sequence"/>
</dbReference>
<dbReference type="EMBL" id="CAKOAT010034448">
    <property type="protein sequence ID" value="CAH8286431.1"/>
    <property type="molecule type" value="Genomic_DNA"/>
</dbReference>
<keyword evidence="2" id="KW-1185">Reference proteome</keyword>